<gene>
    <name evidence="1" type="ORF">SO802_020464</name>
</gene>
<reference evidence="1 2" key="1">
    <citation type="submission" date="2024-01" db="EMBL/GenBank/DDBJ databases">
        <title>A telomere-to-telomere, gap-free genome of sweet tea (Lithocarpus litseifolius).</title>
        <authorList>
            <person name="Zhou J."/>
        </authorList>
    </citation>
    <scope>NUCLEOTIDE SEQUENCE [LARGE SCALE GENOMIC DNA]</scope>
    <source>
        <strain evidence="1">Zhou-2022a</strain>
        <tissue evidence="1">Leaf</tissue>
    </source>
</reference>
<evidence type="ECO:0000313" key="1">
    <source>
        <dbReference type="EMBL" id="KAK9995778.1"/>
    </source>
</evidence>
<sequence length="81" mass="8982">MESHMPGAYTVFRMDYIRVTHCYREANRCADGLARLGTQQDVDVLFYNSPPPSLLDIFLLDLYGHICTGLCPALVGSVSVS</sequence>
<name>A0AAW2CE79_9ROSI</name>
<dbReference type="EMBL" id="JAZDWU010000007">
    <property type="protein sequence ID" value="KAK9995778.1"/>
    <property type="molecule type" value="Genomic_DNA"/>
</dbReference>
<keyword evidence="2" id="KW-1185">Reference proteome</keyword>
<comment type="caution">
    <text evidence="1">The sequence shown here is derived from an EMBL/GenBank/DDBJ whole genome shotgun (WGS) entry which is preliminary data.</text>
</comment>
<evidence type="ECO:0000313" key="2">
    <source>
        <dbReference type="Proteomes" id="UP001459277"/>
    </source>
</evidence>
<accession>A0AAW2CE79</accession>
<proteinExistence type="predicted"/>
<evidence type="ECO:0008006" key="3">
    <source>
        <dbReference type="Google" id="ProtNLM"/>
    </source>
</evidence>
<dbReference type="Proteomes" id="UP001459277">
    <property type="component" value="Unassembled WGS sequence"/>
</dbReference>
<protein>
    <recommendedName>
        <fullName evidence="3">RNase H type-1 domain-containing protein</fullName>
    </recommendedName>
</protein>
<organism evidence="1 2">
    <name type="scientific">Lithocarpus litseifolius</name>
    <dbReference type="NCBI Taxonomy" id="425828"/>
    <lineage>
        <taxon>Eukaryota</taxon>
        <taxon>Viridiplantae</taxon>
        <taxon>Streptophyta</taxon>
        <taxon>Embryophyta</taxon>
        <taxon>Tracheophyta</taxon>
        <taxon>Spermatophyta</taxon>
        <taxon>Magnoliopsida</taxon>
        <taxon>eudicotyledons</taxon>
        <taxon>Gunneridae</taxon>
        <taxon>Pentapetalae</taxon>
        <taxon>rosids</taxon>
        <taxon>fabids</taxon>
        <taxon>Fagales</taxon>
        <taxon>Fagaceae</taxon>
        <taxon>Lithocarpus</taxon>
    </lineage>
</organism>
<dbReference type="AlphaFoldDB" id="A0AAW2CE79"/>